<proteinExistence type="evidence at transcript level"/>
<dbReference type="EMBL" id="AK441125">
    <property type="protein sequence ID" value="BAN64919.1"/>
    <property type="molecule type" value="mRNA"/>
</dbReference>
<reference evidence="1" key="1">
    <citation type="journal article" date="2014" name="BMC Genomics">
        <title>The Babesia bovis gene and promoter model: an update from full-length EST analysis.</title>
        <authorList>
            <person name="Yamagishi J."/>
            <person name="Wakaguri H."/>
            <person name="Yokoyama N."/>
            <person name="Yamashita R."/>
            <person name="Suzuki Y."/>
            <person name="Xuan X."/>
            <person name="Igarashi I."/>
        </authorList>
    </citation>
    <scope>NUCLEOTIDE SEQUENCE</scope>
    <source>
        <strain evidence="1">Texas</strain>
    </source>
</reference>
<gene>
    <name evidence="1" type="primary">BBOV_IV005050</name>
</gene>
<organism evidence="1">
    <name type="scientific">Babesia bovis</name>
    <dbReference type="NCBI Taxonomy" id="5865"/>
    <lineage>
        <taxon>Eukaryota</taxon>
        <taxon>Sar</taxon>
        <taxon>Alveolata</taxon>
        <taxon>Apicomplexa</taxon>
        <taxon>Aconoidasida</taxon>
        <taxon>Piroplasmida</taxon>
        <taxon>Babesiidae</taxon>
        <taxon>Babesia</taxon>
    </lineage>
</organism>
<dbReference type="AlphaFoldDB" id="S6BFL8"/>
<dbReference type="VEuPathDB" id="PiroplasmaDB:BBOV_IV005050"/>
<sequence>MSSGDMMHGVQRMLNPAGAEFVKAAVFRLRRLEDVPIASGAMSRVAYSLVAYFDPATENYGVYHSHPRYPHQGTAGHLVNCDLDGEVVKIPWQGEPYVFVKIVEHVNQMETVVGRLKLHVESLVRDHPLRVNIISDRNNICGTVIFEFSVGHMSFEEMRDAQDKALRSATERRSMEY</sequence>
<protein>
    <submittedName>
        <fullName evidence="1">Uncharacterized protein</fullName>
    </submittedName>
</protein>
<name>S6BFL8_BABBO</name>
<accession>S6BFL8</accession>
<evidence type="ECO:0000313" key="1">
    <source>
        <dbReference type="EMBL" id="BAN64919.1"/>
    </source>
</evidence>